<dbReference type="EMBL" id="JYDW01000015">
    <property type="protein sequence ID" value="KRZ61727.1"/>
    <property type="molecule type" value="Genomic_DNA"/>
</dbReference>
<keyword evidence="1" id="KW-1133">Transmembrane helix</keyword>
<gene>
    <name evidence="2" type="ORF">T02_843</name>
</gene>
<evidence type="ECO:0000313" key="2">
    <source>
        <dbReference type="EMBL" id="KRZ61727.1"/>
    </source>
</evidence>
<keyword evidence="1" id="KW-0472">Membrane</keyword>
<sequence length="156" mass="17730">MDNEENTAKVKIEISLMAVYGKMQNLRKKNHSPVMNYSALVFIFSFCIFHTAVKSNIDPIQNVLVVVKYCTDKCEQVEPIKKAICRKECFFHEAAPIADALLQQFCSESCHEKSETIYLSKTTIESCMKSCLTTRGPKSRTTQSSPFTIKQFIANE</sequence>
<keyword evidence="3" id="KW-1185">Reference proteome</keyword>
<dbReference type="AlphaFoldDB" id="A0A0V1LQC0"/>
<feature type="transmembrane region" description="Helical" evidence="1">
    <location>
        <begin position="34"/>
        <end position="53"/>
    </location>
</feature>
<organism evidence="2 3">
    <name type="scientific">Trichinella nativa</name>
    <dbReference type="NCBI Taxonomy" id="6335"/>
    <lineage>
        <taxon>Eukaryota</taxon>
        <taxon>Metazoa</taxon>
        <taxon>Ecdysozoa</taxon>
        <taxon>Nematoda</taxon>
        <taxon>Enoplea</taxon>
        <taxon>Dorylaimia</taxon>
        <taxon>Trichinellida</taxon>
        <taxon>Trichinellidae</taxon>
        <taxon>Trichinella</taxon>
    </lineage>
</organism>
<comment type="caution">
    <text evidence="2">The sequence shown here is derived from an EMBL/GenBank/DDBJ whole genome shotgun (WGS) entry which is preliminary data.</text>
</comment>
<dbReference type="OrthoDB" id="5912997at2759"/>
<reference evidence="2 3" key="1">
    <citation type="submission" date="2015-05" db="EMBL/GenBank/DDBJ databases">
        <title>Evolution of Trichinella species and genotypes.</title>
        <authorList>
            <person name="Korhonen P.K."/>
            <person name="Edoardo P."/>
            <person name="Giuseppe L.R."/>
            <person name="Gasser R.B."/>
        </authorList>
    </citation>
    <scope>NUCLEOTIDE SEQUENCE [LARGE SCALE GENOMIC DNA]</scope>
    <source>
        <strain evidence="2">ISS10</strain>
    </source>
</reference>
<keyword evidence="1" id="KW-0812">Transmembrane</keyword>
<dbReference type="Proteomes" id="UP000054721">
    <property type="component" value="Unassembled WGS sequence"/>
</dbReference>
<accession>A0A0V1LQC0</accession>
<evidence type="ECO:0000256" key="1">
    <source>
        <dbReference type="SAM" id="Phobius"/>
    </source>
</evidence>
<proteinExistence type="predicted"/>
<evidence type="ECO:0000313" key="3">
    <source>
        <dbReference type="Proteomes" id="UP000054721"/>
    </source>
</evidence>
<protein>
    <submittedName>
        <fullName evidence="2">Uncharacterized protein</fullName>
    </submittedName>
</protein>
<name>A0A0V1LQC0_9BILA</name>